<proteinExistence type="predicted"/>
<dbReference type="Pfam" id="PF06911">
    <property type="entry name" value="Senescence"/>
    <property type="match status" value="1"/>
</dbReference>
<dbReference type="AlphaFoldDB" id="A0AAQ4D2R3"/>
<organism evidence="2 3">
    <name type="scientific">Amblyomma americanum</name>
    <name type="common">Lone star tick</name>
    <dbReference type="NCBI Taxonomy" id="6943"/>
    <lineage>
        <taxon>Eukaryota</taxon>
        <taxon>Metazoa</taxon>
        <taxon>Ecdysozoa</taxon>
        <taxon>Arthropoda</taxon>
        <taxon>Chelicerata</taxon>
        <taxon>Arachnida</taxon>
        <taxon>Acari</taxon>
        <taxon>Parasitiformes</taxon>
        <taxon>Ixodida</taxon>
        <taxon>Ixodoidea</taxon>
        <taxon>Ixodidae</taxon>
        <taxon>Amblyomminae</taxon>
        <taxon>Amblyomma</taxon>
    </lineage>
</organism>
<sequence>MRYGSEALSKGLTKGAIVTGEALKMGTARLKQYLKPDPEPMKVDPRVKQGLEILRTVTGSVRSVTECVGENEKDFVNRNS</sequence>
<dbReference type="Proteomes" id="UP001321473">
    <property type="component" value="Unassembled WGS sequence"/>
</dbReference>
<dbReference type="InterPro" id="IPR009686">
    <property type="entry name" value="Senescence/spartin_C"/>
</dbReference>
<name>A0AAQ4D2R3_AMBAM</name>
<keyword evidence="3" id="KW-1185">Reference proteome</keyword>
<gene>
    <name evidence="2" type="ORF">V5799_000546</name>
</gene>
<evidence type="ECO:0000313" key="2">
    <source>
        <dbReference type="EMBL" id="KAK8756753.1"/>
    </source>
</evidence>
<reference evidence="2 3" key="1">
    <citation type="journal article" date="2023" name="Arcadia Sci">
        <title>De novo assembly of a long-read Amblyomma americanum tick genome.</title>
        <authorList>
            <person name="Chou S."/>
            <person name="Poskanzer K.E."/>
            <person name="Rollins M."/>
            <person name="Thuy-Boun P.S."/>
        </authorList>
    </citation>
    <scope>NUCLEOTIDE SEQUENCE [LARGE SCALE GENOMIC DNA]</scope>
    <source>
        <strain evidence="2">F_SG_1</strain>
        <tissue evidence="2">Salivary glands</tissue>
    </source>
</reference>
<protein>
    <recommendedName>
        <fullName evidence="1">Senescence domain-containing protein</fullName>
    </recommendedName>
</protein>
<dbReference type="EMBL" id="JARKHS020035919">
    <property type="protein sequence ID" value="KAK8756753.1"/>
    <property type="molecule type" value="Genomic_DNA"/>
</dbReference>
<evidence type="ECO:0000313" key="3">
    <source>
        <dbReference type="Proteomes" id="UP001321473"/>
    </source>
</evidence>
<comment type="caution">
    <text evidence="2">The sequence shown here is derived from an EMBL/GenBank/DDBJ whole genome shotgun (WGS) entry which is preliminary data.</text>
</comment>
<feature type="domain" description="Senescence" evidence="1">
    <location>
        <begin position="4"/>
        <end position="67"/>
    </location>
</feature>
<evidence type="ECO:0000259" key="1">
    <source>
        <dbReference type="Pfam" id="PF06911"/>
    </source>
</evidence>
<accession>A0AAQ4D2R3</accession>